<sequence length="414" mass="46845">MCGYICGYERSAFMPLTDLAVKAFKPADKPYKKADGRGLTLLVKPGGQKLWRLRYRLHGKEKMLGLGSYPDVSLSEARAERDRLRKLIAQNRDPSLVRRVERLEARQSSEDTFAKLAEEFVQKREAEGAAWRTIKKHRTLLTVLLPELGALPIREINSLQLLAVLKKVEKSGRVTMAREARALASRIYQFAVSQGRAATDISEPIKGALRSPVVKGHPGITDPDRLGRLLVDIEVYQGDRVTRNCLLLLARLFVRPGELREARWEEIDLKAAVWRIPASRTKLRREHIVPLPAQAIALFEELYELRADDALVAGSSRKPGQPMSDMTFNKALRSLGYYKEVHVSHGFRTTASTLLNEQGYNSDWIERQLAHVESNKVRGAYNAAEYLEGRTRMVAEWNDYLDGLMKTARSAPRS</sequence>
<dbReference type="Pfam" id="PF00589">
    <property type="entry name" value="Phage_integrase"/>
    <property type="match status" value="1"/>
</dbReference>
<evidence type="ECO:0000256" key="2">
    <source>
        <dbReference type="ARBA" id="ARBA00022908"/>
    </source>
</evidence>
<dbReference type="InterPro" id="IPR050808">
    <property type="entry name" value="Phage_Integrase"/>
</dbReference>
<evidence type="ECO:0000259" key="7">
    <source>
        <dbReference type="PROSITE" id="PS51900"/>
    </source>
</evidence>
<dbReference type="Proteomes" id="UP000305451">
    <property type="component" value="Unassembled WGS sequence"/>
</dbReference>
<feature type="domain" description="Tyr recombinase" evidence="6">
    <location>
        <begin position="216"/>
        <end position="394"/>
    </location>
</feature>
<evidence type="ECO:0000313" key="9">
    <source>
        <dbReference type="Proteomes" id="UP000305451"/>
    </source>
</evidence>
<evidence type="ECO:0000256" key="1">
    <source>
        <dbReference type="ARBA" id="ARBA00008857"/>
    </source>
</evidence>
<dbReference type="InterPro" id="IPR025166">
    <property type="entry name" value="Integrase_DNA_bind_dom"/>
</dbReference>
<gene>
    <name evidence="8" type="ORF">E5162_08750</name>
</gene>
<dbReference type="Gene3D" id="3.30.160.390">
    <property type="entry name" value="Integrase, DNA-binding domain"/>
    <property type="match status" value="1"/>
</dbReference>
<dbReference type="InterPro" id="IPR002104">
    <property type="entry name" value="Integrase_catalytic"/>
</dbReference>
<dbReference type="InterPro" id="IPR010998">
    <property type="entry name" value="Integrase_recombinase_N"/>
</dbReference>
<evidence type="ECO:0000256" key="3">
    <source>
        <dbReference type="ARBA" id="ARBA00023125"/>
    </source>
</evidence>
<dbReference type="InterPro" id="IPR044068">
    <property type="entry name" value="CB"/>
</dbReference>
<dbReference type="Pfam" id="PF22022">
    <property type="entry name" value="Phage_int_M"/>
    <property type="match status" value="1"/>
</dbReference>
<keyword evidence="9" id="KW-1185">Reference proteome</keyword>
<dbReference type="PANTHER" id="PTHR30629:SF2">
    <property type="entry name" value="PROPHAGE INTEGRASE INTS-RELATED"/>
    <property type="match status" value="1"/>
</dbReference>
<protein>
    <submittedName>
        <fullName evidence="8">DUF4102 domain-containing protein</fullName>
    </submittedName>
</protein>
<reference evidence="8 9" key="1">
    <citation type="journal article" date="2013" name="Int. J. Syst. Evol. Microbiol.">
        <title>Marinicauda pacifica gen. nov., sp. nov., a prosthecate alphaproteobacterium of the family Hyphomonadaceae isolated from deep seawater.</title>
        <authorList>
            <person name="Zhang X.Y."/>
            <person name="Li G.W."/>
            <person name="Wang C.S."/>
            <person name="Zhang Y.J."/>
            <person name="Xu X.W."/>
            <person name="Li H."/>
            <person name="Liu A."/>
            <person name="Liu C."/>
            <person name="Xie B.B."/>
            <person name="Qin Q.L."/>
            <person name="Xu Z."/>
            <person name="Chen X.L."/>
            <person name="Zhou B.C."/>
            <person name="Zhang Y.Z."/>
        </authorList>
    </citation>
    <scope>NUCLEOTIDE SEQUENCE [LARGE SCALE GENOMIC DNA]</scope>
    <source>
        <strain evidence="8 9">P-1 km-3</strain>
    </source>
</reference>
<evidence type="ECO:0000313" key="8">
    <source>
        <dbReference type="EMBL" id="TGY93140.1"/>
    </source>
</evidence>
<dbReference type="GO" id="GO:0015074">
    <property type="term" value="P:DNA integration"/>
    <property type="evidence" value="ECO:0007669"/>
    <property type="project" value="UniProtKB-KW"/>
</dbReference>
<keyword evidence="4" id="KW-0233">DNA recombination</keyword>
<dbReference type="Gene3D" id="1.10.443.10">
    <property type="entry name" value="Intergrase catalytic core"/>
    <property type="match status" value="1"/>
</dbReference>
<dbReference type="PROSITE" id="PS51898">
    <property type="entry name" value="TYR_RECOMBINASE"/>
    <property type="match status" value="1"/>
</dbReference>
<dbReference type="GO" id="GO:0003677">
    <property type="term" value="F:DNA binding"/>
    <property type="evidence" value="ECO:0007669"/>
    <property type="project" value="UniProtKB-UniRule"/>
</dbReference>
<keyword evidence="2" id="KW-0229">DNA integration</keyword>
<dbReference type="PROSITE" id="PS51900">
    <property type="entry name" value="CB"/>
    <property type="match status" value="1"/>
</dbReference>
<dbReference type="InterPro" id="IPR013762">
    <property type="entry name" value="Integrase-like_cat_sf"/>
</dbReference>
<dbReference type="PANTHER" id="PTHR30629">
    <property type="entry name" value="PROPHAGE INTEGRASE"/>
    <property type="match status" value="1"/>
</dbReference>
<comment type="caution">
    <text evidence="8">The sequence shown here is derived from an EMBL/GenBank/DDBJ whole genome shotgun (WGS) entry which is preliminary data.</text>
</comment>
<dbReference type="InterPro" id="IPR011010">
    <property type="entry name" value="DNA_brk_join_enz"/>
</dbReference>
<name>A0A4S2HB14_9PROT</name>
<evidence type="ECO:0000256" key="5">
    <source>
        <dbReference type="PROSITE-ProRule" id="PRU01248"/>
    </source>
</evidence>
<dbReference type="EMBL" id="SRXV01000002">
    <property type="protein sequence ID" value="TGY93140.1"/>
    <property type="molecule type" value="Genomic_DNA"/>
</dbReference>
<dbReference type="Pfam" id="PF13356">
    <property type="entry name" value="Arm-DNA-bind_3"/>
    <property type="match status" value="1"/>
</dbReference>
<dbReference type="InterPro" id="IPR053876">
    <property type="entry name" value="Phage_int_M"/>
</dbReference>
<dbReference type="InterPro" id="IPR038488">
    <property type="entry name" value="Integrase_DNA-bd_sf"/>
</dbReference>
<accession>A0A4S2HB14</accession>
<proteinExistence type="inferred from homology"/>
<comment type="similarity">
    <text evidence="1">Belongs to the 'phage' integrase family.</text>
</comment>
<evidence type="ECO:0000256" key="4">
    <source>
        <dbReference type="ARBA" id="ARBA00023172"/>
    </source>
</evidence>
<dbReference type="GO" id="GO:0006310">
    <property type="term" value="P:DNA recombination"/>
    <property type="evidence" value="ECO:0007669"/>
    <property type="project" value="UniProtKB-KW"/>
</dbReference>
<feature type="domain" description="Core-binding (CB)" evidence="7">
    <location>
        <begin position="111"/>
        <end position="192"/>
    </location>
</feature>
<dbReference type="Gene3D" id="1.10.150.130">
    <property type="match status" value="1"/>
</dbReference>
<dbReference type="AlphaFoldDB" id="A0A4S2HB14"/>
<organism evidence="8 9">
    <name type="scientific">Marinicauda pacifica</name>
    <dbReference type="NCBI Taxonomy" id="1133559"/>
    <lineage>
        <taxon>Bacteria</taxon>
        <taxon>Pseudomonadati</taxon>
        <taxon>Pseudomonadota</taxon>
        <taxon>Alphaproteobacteria</taxon>
        <taxon>Maricaulales</taxon>
        <taxon>Maricaulaceae</taxon>
        <taxon>Marinicauda</taxon>
    </lineage>
</organism>
<dbReference type="SUPFAM" id="SSF56349">
    <property type="entry name" value="DNA breaking-rejoining enzymes"/>
    <property type="match status" value="1"/>
</dbReference>
<keyword evidence="3 5" id="KW-0238">DNA-binding</keyword>
<dbReference type="CDD" id="cd00801">
    <property type="entry name" value="INT_P4_C"/>
    <property type="match status" value="1"/>
</dbReference>
<evidence type="ECO:0000259" key="6">
    <source>
        <dbReference type="PROSITE" id="PS51898"/>
    </source>
</evidence>